<dbReference type="RefSeq" id="WP_068717878.1">
    <property type="nucleotide sequence ID" value="NZ_LWDV01000009.1"/>
</dbReference>
<reference evidence="1 2" key="2">
    <citation type="submission" date="2016-08" db="EMBL/GenBank/DDBJ databases">
        <title>Orenia metallireducens sp. nov. strain Z6, a Novel Metal-reducing Firmicute from the Deep Subsurface.</title>
        <authorList>
            <person name="Maxim B.I."/>
            <person name="Kenneth K."/>
            <person name="Flynn T.M."/>
            <person name="Oloughlin E.J."/>
            <person name="Locke R.A."/>
            <person name="Weber J.R."/>
            <person name="Egan S.M."/>
            <person name="Mackie R.I."/>
            <person name="Cann I.K."/>
        </authorList>
    </citation>
    <scope>NUCLEOTIDE SEQUENCE [LARGE SCALE GENOMIC DNA]</scope>
    <source>
        <strain evidence="1 2">Z6</strain>
    </source>
</reference>
<dbReference type="AlphaFoldDB" id="A0A1C0A7N1"/>
<dbReference type="OrthoDB" id="9760715at2"/>
<protein>
    <submittedName>
        <fullName evidence="1">Uncharacterized protein</fullName>
    </submittedName>
</protein>
<dbReference type="EMBL" id="LWDV01000009">
    <property type="protein sequence ID" value="OCL26247.1"/>
    <property type="molecule type" value="Genomic_DNA"/>
</dbReference>
<proteinExistence type="predicted"/>
<organism evidence="1 2">
    <name type="scientific">Orenia metallireducens</name>
    <dbReference type="NCBI Taxonomy" id="1413210"/>
    <lineage>
        <taxon>Bacteria</taxon>
        <taxon>Bacillati</taxon>
        <taxon>Bacillota</taxon>
        <taxon>Clostridia</taxon>
        <taxon>Halanaerobiales</taxon>
        <taxon>Halobacteroidaceae</taxon>
        <taxon>Orenia</taxon>
    </lineage>
</organism>
<name>A0A1C0A7N1_9FIRM</name>
<sequence length="300" mass="36028">MLKESDNKIFDGWEEYRDSIIEISAKFADVKEFRDKLKLKIEHLVSKNLDNTYQRYHSENLLLILFEIIDEYGSEEEAAEFIKANLKFTAFRELLIDRLIKEKDYSKVIELALEGEVKDQQYLGLVSKWKKIRYTAYKELGLKDEQERLAKELFFGGDFEYYKELKELHKSDEEIFYNQIKEELKNNRDWHVKRIYLKLIVEKEDLAALMEFVRENPRTIENYAEMLVDRYEDEVIEIYKDFIKVEANSASTRKMYQKVCKKLKNYKNIAGKEDLKELINELSVIYKRRPAFLDELGKVK</sequence>
<keyword evidence="2" id="KW-1185">Reference proteome</keyword>
<dbReference type="Proteomes" id="UP000093514">
    <property type="component" value="Unassembled WGS sequence"/>
</dbReference>
<reference evidence="2" key="1">
    <citation type="submission" date="2016-07" db="EMBL/GenBank/DDBJ databases">
        <authorList>
            <person name="Florea S."/>
            <person name="Webb J.S."/>
            <person name="Jaromczyk J."/>
            <person name="Schardl C.L."/>
        </authorList>
    </citation>
    <scope>NUCLEOTIDE SEQUENCE [LARGE SCALE GENOMIC DNA]</scope>
    <source>
        <strain evidence="2">Z6</strain>
    </source>
</reference>
<gene>
    <name evidence="1" type="ORF">U472_09550</name>
</gene>
<comment type="caution">
    <text evidence="1">The sequence shown here is derived from an EMBL/GenBank/DDBJ whole genome shotgun (WGS) entry which is preliminary data.</text>
</comment>
<accession>A0A1C0A7N1</accession>
<evidence type="ECO:0000313" key="2">
    <source>
        <dbReference type="Proteomes" id="UP000093514"/>
    </source>
</evidence>
<evidence type="ECO:0000313" key="1">
    <source>
        <dbReference type="EMBL" id="OCL26247.1"/>
    </source>
</evidence>